<dbReference type="InterPro" id="IPR051909">
    <property type="entry name" value="MFP_Cation_Efflux"/>
</dbReference>
<dbReference type="Pfam" id="PF25973">
    <property type="entry name" value="BSH_CzcB"/>
    <property type="match status" value="1"/>
</dbReference>
<evidence type="ECO:0000259" key="4">
    <source>
        <dbReference type="Pfam" id="PF25954"/>
    </source>
</evidence>
<dbReference type="Pfam" id="PF25954">
    <property type="entry name" value="Beta-barrel_RND_2"/>
    <property type="match status" value="1"/>
</dbReference>
<dbReference type="InterPro" id="IPR058647">
    <property type="entry name" value="BSH_CzcB-like"/>
</dbReference>
<feature type="compositionally biased region" description="Basic and acidic residues" evidence="3">
    <location>
        <begin position="24"/>
        <end position="56"/>
    </location>
</feature>
<evidence type="ECO:0000259" key="6">
    <source>
        <dbReference type="Pfam" id="PF25975"/>
    </source>
</evidence>
<dbReference type="Gene3D" id="2.40.420.20">
    <property type="match status" value="1"/>
</dbReference>
<evidence type="ECO:0000313" key="7">
    <source>
        <dbReference type="EMBL" id="MBF5051533.1"/>
    </source>
</evidence>
<comment type="similarity">
    <text evidence="1">Belongs to the membrane fusion protein (MFP) (TC 8.A.1) family.</text>
</comment>
<dbReference type="GeneID" id="99765539"/>
<dbReference type="Pfam" id="PF25975">
    <property type="entry name" value="CzcB_C"/>
    <property type="match status" value="1"/>
</dbReference>
<evidence type="ECO:0000256" key="1">
    <source>
        <dbReference type="ARBA" id="ARBA00009477"/>
    </source>
</evidence>
<dbReference type="InterPro" id="IPR058649">
    <property type="entry name" value="CzcB_C"/>
</dbReference>
<dbReference type="PROSITE" id="PS51257">
    <property type="entry name" value="PROKAR_LIPOPROTEIN"/>
    <property type="match status" value="1"/>
</dbReference>
<sequence>MKVATTITTMVLTLALAGCGDASPGHDDETGHAKKEAGHERSESGTEHGDHNEEAGSKVSLTSEQSALLNLKTDKVPGGRADQTIQVPASAHFNADRIAHVGPLLSGRVEKVVADLGDRVEPGDPLAVLSSPRLGQVKARYLRKQAEFEAAAADLRRQSRLAKQNIVSQADLLDTRALYRGARAERNAAKAALRAMGLTAEQIAALDQNDDLSRYVLTSPLAGVVEERDLAPGQILSTEQTPIMVVDASSLWVFGQVYEKNADLVAVGQPARFDTVDAAVDGKIDWVASRLDRETRTLKVRALIDNSSHNIKAGQYGDLTITRQVADPVPLVPVDAVQTINGQTHVFVPGDKDDEYRAQEVQTGEEANGLIEIKSGLQIGASVVTSGAFDLKSALTASGRSAAHGH</sequence>
<reference evidence="7 8" key="1">
    <citation type="submission" date="2012-09" db="EMBL/GenBank/DDBJ databases">
        <title>Genome Sequence of alkane-degrading Bacterium Alcanivorax venustensis ISO4.</title>
        <authorList>
            <person name="Lai Q."/>
            <person name="Shao Z."/>
        </authorList>
    </citation>
    <scope>NUCLEOTIDE SEQUENCE [LARGE SCALE GENOMIC DNA]</scope>
    <source>
        <strain evidence="7 8">ISO4</strain>
    </source>
</reference>
<feature type="domain" description="CzcB-like C-terminal circularly permuted SH3-like" evidence="6">
    <location>
        <begin position="332"/>
        <end position="392"/>
    </location>
</feature>
<dbReference type="NCBIfam" id="TIGR01730">
    <property type="entry name" value="RND_mfp"/>
    <property type="match status" value="1"/>
</dbReference>
<proteinExistence type="inferred from homology"/>
<dbReference type="Gene3D" id="2.40.50.100">
    <property type="match status" value="1"/>
</dbReference>
<dbReference type="RefSeq" id="WP_194854801.1">
    <property type="nucleotide sequence ID" value="NZ_ARXR01000001.1"/>
</dbReference>
<dbReference type="Gene3D" id="1.10.287.470">
    <property type="entry name" value="Helix hairpin bin"/>
    <property type="match status" value="1"/>
</dbReference>
<feature type="domain" description="CusB-like beta-barrel" evidence="4">
    <location>
        <begin position="251"/>
        <end position="323"/>
    </location>
</feature>
<gene>
    <name evidence="7" type="ORF">ISO4_00135</name>
</gene>
<dbReference type="Gene3D" id="2.40.30.170">
    <property type="match status" value="1"/>
</dbReference>
<organism evidence="7 8">
    <name type="scientific">Alloalcanivorax venustensis ISO4</name>
    <dbReference type="NCBI Taxonomy" id="1177184"/>
    <lineage>
        <taxon>Bacteria</taxon>
        <taxon>Pseudomonadati</taxon>
        <taxon>Pseudomonadota</taxon>
        <taxon>Gammaproteobacteria</taxon>
        <taxon>Oceanospirillales</taxon>
        <taxon>Alcanivoracaceae</taxon>
        <taxon>Alloalcanivorax</taxon>
    </lineage>
</organism>
<keyword evidence="2" id="KW-0813">Transport</keyword>
<dbReference type="EMBL" id="ARXR01000001">
    <property type="protein sequence ID" value="MBF5051533.1"/>
    <property type="molecule type" value="Genomic_DNA"/>
</dbReference>
<evidence type="ECO:0000256" key="3">
    <source>
        <dbReference type="SAM" id="MobiDB-lite"/>
    </source>
</evidence>
<dbReference type="Proteomes" id="UP000644441">
    <property type="component" value="Unassembled WGS sequence"/>
</dbReference>
<feature type="domain" description="CzcB-like barrel-sandwich hybrid" evidence="5">
    <location>
        <begin position="97"/>
        <end position="245"/>
    </location>
</feature>
<protein>
    <submittedName>
        <fullName evidence="7">Cation efflux family protein</fullName>
    </submittedName>
</protein>
<keyword evidence="8" id="KW-1185">Reference proteome</keyword>
<dbReference type="InterPro" id="IPR006143">
    <property type="entry name" value="RND_pump_MFP"/>
</dbReference>
<dbReference type="SUPFAM" id="SSF111369">
    <property type="entry name" value="HlyD-like secretion proteins"/>
    <property type="match status" value="1"/>
</dbReference>
<name>A0ABS0ABR0_9GAMM</name>
<comment type="caution">
    <text evidence="7">The sequence shown here is derived from an EMBL/GenBank/DDBJ whole genome shotgun (WGS) entry which is preliminary data.</text>
</comment>
<evidence type="ECO:0000313" key="8">
    <source>
        <dbReference type="Proteomes" id="UP000644441"/>
    </source>
</evidence>
<dbReference type="PANTHER" id="PTHR30097">
    <property type="entry name" value="CATION EFFLUX SYSTEM PROTEIN CUSB"/>
    <property type="match status" value="1"/>
</dbReference>
<evidence type="ECO:0000256" key="2">
    <source>
        <dbReference type="ARBA" id="ARBA00022448"/>
    </source>
</evidence>
<accession>A0ABS0ABR0</accession>
<dbReference type="PANTHER" id="PTHR30097:SF4">
    <property type="entry name" value="SLR6042 PROTEIN"/>
    <property type="match status" value="1"/>
</dbReference>
<evidence type="ECO:0000259" key="5">
    <source>
        <dbReference type="Pfam" id="PF25973"/>
    </source>
</evidence>
<feature type="region of interest" description="Disordered" evidence="3">
    <location>
        <begin position="22"/>
        <end position="61"/>
    </location>
</feature>
<dbReference type="InterPro" id="IPR058792">
    <property type="entry name" value="Beta-barrel_RND_2"/>
</dbReference>